<name>A0AAW7JX70_9BACT</name>
<evidence type="ECO:0000313" key="5">
    <source>
        <dbReference type="Proteomes" id="UP001168478"/>
    </source>
</evidence>
<sequence>MNIYIKTAVFATLSFINTLTLSAQNPVANRVRAAAESLPDGCEIVAKYTDNRYHCLFYTMHNRLYKYDVLTNKNTDVNFTPFAYSSIYATYLAPKGKYIYICIERSPFSQTTPENSHELWRISPDGDESKKIDEGIKIIKRKGCFIIKKLSRIKRVKDKNGTRRQWMMRDHYYNLDGHIIWAKDEYEYKK</sequence>
<organism evidence="3 5">
    <name type="scientific">Leyella lascolaii</name>
    <dbReference type="NCBI Taxonomy" id="1776379"/>
    <lineage>
        <taxon>Bacteria</taxon>
        <taxon>Pseudomonadati</taxon>
        <taxon>Bacteroidota</taxon>
        <taxon>Bacteroidia</taxon>
        <taxon>Bacteroidales</taxon>
        <taxon>Prevotellaceae</taxon>
        <taxon>Leyella</taxon>
    </lineage>
</organism>
<evidence type="ECO:0000313" key="3">
    <source>
        <dbReference type="EMBL" id="MDN0026356.1"/>
    </source>
</evidence>
<dbReference type="Proteomes" id="UP001168478">
    <property type="component" value="Unassembled WGS sequence"/>
</dbReference>
<feature type="chain" id="PRO_5043454195" evidence="1">
    <location>
        <begin position="24"/>
        <end position="190"/>
    </location>
</feature>
<dbReference type="EMBL" id="JAUEIE010000019">
    <property type="protein sequence ID" value="MDN0023783.1"/>
    <property type="molecule type" value="Genomic_DNA"/>
</dbReference>
<gene>
    <name evidence="2" type="ORF">QVN81_12270</name>
    <name evidence="3" type="ORF">QVN84_12640</name>
</gene>
<protein>
    <submittedName>
        <fullName evidence="3">Uncharacterized protein</fullName>
    </submittedName>
</protein>
<keyword evidence="4" id="KW-1185">Reference proteome</keyword>
<dbReference type="AlphaFoldDB" id="A0AAW7JX70"/>
<reference evidence="3" key="1">
    <citation type="submission" date="2023-06" db="EMBL/GenBank/DDBJ databases">
        <authorList>
            <person name="Zeman M."/>
            <person name="Kubasova T."/>
            <person name="Jahodarova E."/>
            <person name="Nykrynova M."/>
            <person name="Rychlik I."/>
        </authorList>
    </citation>
    <scope>NUCLEOTIDE SEQUENCE</scope>
    <source>
        <strain evidence="3">ET15</strain>
        <strain evidence="2">ET37</strain>
    </source>
</reference>
<dbReference type="Proteomes" id="UP001167831">
    <property type="component" value="Unassembled WGS sequence"/>
</dbReference>
<evidence type="ECO:0000256" key="1">
    <source>
        <dbReference type="SAM" id="SignalP"/>
    </source>
</evidence>
<dbReference type="EMBL" id="JAUEIF010000017">
    <property type="protein sequence ID" value="MDN0026356.1"/>
    <property type="molecule type" value="Genomic_DNA"/>
</dbReference>
<feature type="signal peptide" evidence="1">
    <location>
        <begin position="1"/>
        <end position="23"/>
    </location>
</feature>
<evidence type="ECO:0000313" key="2">
    <source>
        <dbReference type="EMBL" id="MDN0023783.1"/>
    </source>
</evidence>
<evidence type="ECO:0000313" key="4">
    <source>
        <dbReference type="Proteomes" id="UP001167831"/>
    </source>
</evidence>
<reference evidence="3" key="2">
    <citation type="submission" date="2023-08" db="EMBL/GenBank/DDBJ databases">
        <title>Identification and characterization of horizontal gene transfer across gut microbiota members of farm animals based on homology search.</title>
        <authorList>
            <person name="Schwarzerova J."/>
            <person name="Nykrynova M."/>
            <person name="Jureckova K."/>
            <person name="Cejkova D."/>
            <person name="Rychlik I."/>
        </authorList>
    </citation>
    <scope>NUCLEOTIDE SEQUENCE</scope>
    <source>
        <strain evidence="3">ET15</strain>
        <strain evidence="2">ET37</strain>
    </source>
</reference>
<keyword evidence="1" id="KW-0732">Signal</keyword>
<comment type="caution">
    <text evidence="3">The sequence shown here is derived from an EMBL/GenBank/DDBJ whole genome shotgun (WGS) entry which is preliminary data.</text>
</comment>
<proteinExistence type="predicted"/>
<accession>A0AAW7JX70</accession>
<dbReference type="RefSeq" id="WP_289826233.1">
    <property type="nucleotide sequence ID" value="NZ_JAUEIE010000019.1"/>
</dbReference>